<name>A0A150WCL8_BDEBC</name>
<feature type="transmembrane region" description="Helical" evidence="5">
    <location>
        <begin position="12"/>
        <end position="32"/>
    </location>
</feature>
<dbReference type="GO" id="GO:0046872">
    <property type="term" value="F:metal ion binding"/>
    <property type="evidence" value="ECO:0007669"/>
    <property type="project" value="UniProtKB-KW"/>
</dbReference>
<keyword evidence="5" id="KW-1133">Transmembrane helix</keyword>
<sequence length="178" mass="19209">MSENRDEYNRAGLLAFAFSMAFCFAFFFYLVAINKGVDLAENVIDPNAPAAEGAAPVFDITKVKEPWVSSPELVAYGQKVFMTNCAMCHGNEGKGDGAAGAGLNPKPRNLVEGKWTQGEGAIAHFKVLTVGIKGTSMAAYAHFKPADRWALVHYIDSITQNKSKDDPAKVAEFAKTAQ</sequence>
<dbReference type="InterPro" id="IPR009056">
    <property type="entry name" value="Cyt_c-like_dom"/>
</dbReference>
<accession>A0A150WCL8</accession>
<evidence type="ECO:0000256" key="5">
    <source>
        <dbReference type="SAM" id="Phobius"/>
    </source>
</evidence>
<feature type="domain" description="Cytochrome c" evidence="6">
    <location>
        <begin position="72"/>
        <end position="159"/>
    </location>
</feature>
<dbReference type="EMBL" id="LUKD01000001">
    <property type="protein sequence ID" value="KYG69191.1"/>
    <property type="molecule type" value="Genomic_DNA"/>
</dbReference>
<dbReference type="Pfam" id="PF00034">
    <property type="entry name" value="Cytochrom_C"/>
    <property type="match status" value="1"/>
</dbReference>
<dbReference type="RefSeq" id="WP_063206090.1">
    <property type="nucleotide sequence ID" value="NZ_CP168967.1"/>
</dbReference>
<dbReference type="SUPFAM" id="SSF46626">
    <property type="entry name" value="Cytochrome c"/>
    <property type="match status" value="1"/>
</dbReference>
<evidence type="ECO:0000259" key="6">
    <source>
        <dbReference type="PROSITE" id="PS51007"/>
    </source>
</evidence>
<gene>
    <name evidence="7" type="ORF">AZI85_11415</name>
    <name evidence="8" type="ORF">AZI87_08255</name>
</gene>
<keyword evidence="2 4" id="KW-0479">Metal-binding</keyword>
<keyword evidence="1 4" id="KW-0349">Heme</keyword>
<keyword evidence="3 4" id="KW-0408">Iron</keyword>
<keyword evidence="5" id="KW-0472">Membrane</keyword>
<dbReference type="InterPro" id="IPR036909">
    <property type="entry name" value="Cyt_c-like_dom_sf"/>
</dbReference>
<dbReference type="Proteomes" id="UP000075799">
    <property type="component" value="Unassembled WGS sequence"/>
</dbReference>
<dbReference type="AlphaFoldDB" id="A0A150WCL8"/>
<evidence type="ECO:0000313" key="7">
    <source>
        <dbReference type="EMBL" id="KYG60608.1"/>
    </source>
</evidence>
<dbReference type="EMBL" id="LUKF01000019">
    <property type="protein sequence ID" value="KYG60608.1"/>
    <property type="molecule type" value="Genomic_DNA"/>
</dbReference>
<evidence type="ECO:0000256" key="1">
    <source>
        <dbReference type="ARBA" id="ARBA00022617"/>
    </source>
</evidence>
<dbReference type="Gene3D" id="1.10.760.10">
    <property type="entry name" value="Cytochrome c-like domain"/>
    <property type="match status" value="1"/>
</dbReference>
<keyword evidence="5" id="KW-0812">Transmembrane</keyword>
<evidence type="ECO:0000313" key="10">
    <source>
        <dbReference type="Proteomes" id="UP000075799"/>
    </source>
</evidence>
<evidence type="ECO:0000256" key="4">
    <source>
        <dbReference type="PROSITE-ProRule" id="PRU00433"/>
    </source>
</evidence>
<protein>
    <recommendedName>
        <fullName evidence="6">Cytochrome c domain-containing protein</fullName>
    </recommendedName>
</protein>
<dbReference type="Proteomes" id="UP000075391">
    <property type="component" value="Unassembled WGS sequence"/>
</dbReference>
<evidence type="ECO:0000256" key="2">
    <source>
        <dbReference type="ARBA" id="ARBA00022723"/>
    </source>
</evidence>
<organism evidence="7 9">
    <name type="scientific">Bdellovibrio bacteriovorus</name>
    <dbReference type="NCBI Taxonomy" id="959"/>
    <lineage>
        <taxon>Bacteria</taxon>
        <taxon>Pseudomonadati</taxon>
        <taxon>Bdellovibrionota</taxon>
        <taxon>Bdellovibrionia</taxon>
        <taxon>Bdellovibrionales</taxon>
        <taxon>Pseudobdellovibrionaceae</taxon>
        <taxon>Bdellovibrio</taxon>
    </lineage>
</organism>
<dbReference type="PROSITE" id="PS51007">
    <property type="entry name" value="CYTC"/>
    <property type="match status" value="1"/>
</dbReference>
<evidence type="ECO:0000256" key="3">
    <source>
        <dbReference type="ARBA" id="ARBA00023004"/>
    </source>
</evidence>
<reference evidence="9 10" key="1">
    <citation type="submission" date="2016-03" db="EMBL/GenBank/DDBJ databases">
        <authorList>
            <person name="Ploux O."/>
        </authorList>
    </citation>
    <scope>NUCLEOTIDE SEQUENCE [LARGE SCALE GENOMIC DNA]</scope>
    <source>
        <strain evidence="7 9">BER2</strain>
        <strain evidence="8 10">EC13</strain>
    </source>
</reference>
<dbReference type="GO" id="GO:0020037">
    <property type="term" value="F:heme binding"/>
    <property type="evidence" value="ECO:0007669"/>
    <property type="project" value="InterPro"/>
</dbReference>
<dbReference type="GO" id="GO:0009055">
    <property type="term" value="F:electron transfer activity"/>
    <property type="evidence" value="ECO:0007669"/>
    <property type="project" value="InterPro"/>
</dbReference>
<evidence type="ECO:0000313" key="8">
    <source>
        <dbReference type="EMBL" id="KYG69191.1"/>
    </source>
</evidence>
<evidence type="ECO:0000313" key="9">
    <source>
        <dbReference type="Proteomes" id="UP000075391"/>
    </source>
</evidence>
<comment type="caution">
    <text evidence="7">The sequence shown here is derived from an EMBL/GenBank/DDBJ whole genome shotgun (WGS) entry which is preliminary data.</text>
</comment>
<proteinExistence type="predicted"/>